<evidence type="ECO:0000313" key="2">
    <source>
        <dbReference type="Proteomes" id="UP000772434"/>
    </source>
</evidence>
<organism evidence="1 2">
    <name type="scientific">Rhodocollybia butyracea</name>
    <dbReference type="NCBI Taxonomy" id="206335"/>
    <lineage>
        <taxon>Eukaryota</taxon>
        <taxon>Fungi</taxon>
        <taxon>Dikarya</taxon>
        <taxon>Basidiomycota</taxon>
        <taxon>Agaricomycotina</taxon>
        <taxon>Agaricomycetes</taxon>
        <taxon>Agaricomycetidae</taxon>
        <taxon>Agaricales</taxon>
        <taxon>Marasmiineae</taxon>
        <taxon>Omphalotaceae</taxon>
        <taxon>Rhodocollybia</taxon>
    </lineage>
</organism>
<accession>A0A9P5P4H6</accession>
<sequence>MLHSPCISDRFVLPSDRFWQQRPNENVLKSDLLQSIKKSTGAAYSADHIVTLLFGHGDSEEEHLGRVRCGAIGKRLVWVTRQEVEGALGDTKVSLRALASISNLRYLMNGPTDDSSTIPLAMFANILMDSLALKIVCYSKHAADIALSGSSRANFKETDVMEEQCGFYY</sequence>
<reference evidence="1" key="1">
    <citation type="submission" date="2020-11" db="EMBL/GenBank/DDBJ databases">
        <authorList>
            <consortium name="DOE Joint Genome Institute"/>
            <person name="Ahrendt S."/>
            <person name="Riley R."/>
            <person name="Andreopoulos W."/>
            <person name="Labutti K."/>
            <person name="Pangilinan J."/>
            <person name="Ruiz-Duenas F.J."/>
            <person name="Barrasa J.M."/>
            <person name="Sanchez-Garcia M."/>
            <person name="Camarero S."/>
            <person name="Miyauchi S."/>
            <person name="Serrano A."/>
            <person name="Linde D."/>
            <person name="Babiker R."/>
            <person name="Drula E."/>
            <person name="Ayuso-Fernandez I."/>
            <person name="Pacheco R."/>
            <person name="Padilla G."/>
            <person name="Ferreira P."/>
            <person name="Barriuso J."/>
            <person name="Kellner H."/>
            <person name="Castanera R."/>
            <person name="Alfaro M."/>
            <person name="Ramirez L."/>
            <person name="Pisabarro A.G."/>
            <person name="Kuo A."/>
            <person name="Tritt A."/>
            <person name="Lipzen A."/>
            <person name="He G."/>
            <person name="Yan M."/>
            <person name="Ng V."/>
            <person name="Cullen D."/>
            <person name="Martin F."/>
            <person name="Rosso M.-N."/>
            <person name="Henrissat B."/>
            <person name="Hibbett D."/>
            <person name="Martinez A.T."/>
            <person name="Grigoriev I.V."/>
        </authorList>
    </citation>
    <scope>NUCLEOTIDE SEQUENCE</scope>
    <source>
        <strain evidence="1">AH 40177</strain>
    </source>
</reference>
<keyword evidence="2" id="KW-1185">Reference proteome</keyword>
<dbReference type="OrthoDB" id="3000060at2759"/>
<comment type="caution">
    <text evidence="1">The sequence shown here is derived from an EMBL/GenBank/DDBJ whole genome shotgun (WGS) entry which is preliminary data.</text>
</comment>
<dbReference type="Proteomes" id="UP000772434">
    <property type="component" value="Unassembled WGS sequence"/>
</dbReference>
<protein>
    <submittedName>
        <fullName evidence="1">Uncharacterized protein</fullName>
    </submittedName>
</protein>
<proteinExistence type="predicted"/>
<evidence type="ECO:0000313" key="1">
    <source>
        <dbReference type="EMBL" id="KAF9023178.1"/>
    </source>
</evidence>
<dbReference type="EMBL" id="JADNRY010000978">
    <property type="protein sequence ID" value="KAF9023178.1"/>
    <property type="molecule type" value="Genomic_DNA"/>
</dbReference>
<gene>
    <name evidence="1" type="ORF">BDP27DRAFT_1438598</name>
</gene>
<name>A0A9P5P4H6_9AGAR</name>
<dbReference type="AlphaFoldDB" id="A0A9P5P4H6"/>